<evidence type="ECO:0000313" key="2">
    <source>
        <dbReference type="Proteomes" id="UP000189670"/>
    </source>
</evidence>
<reference evidence="2" key="1">
    <citation type="submission" date="2012-11" db="EMBL/GenBank/DDBJ databases">
        <authorList>
            <person name="Lucero-Rivera Y.E."/>
            <person name="Tovar-Ramirez D."/>
        </authorList>
    </citation>
    <scope>NUCLEOTIDE SEQUENCE [LARGE SCALE GENOMIC DNA]</scope>
    <source>
        <strain evidence="2">Araruama</strain>
    </source>
</reference>
<dbReference type="GO" id="GO:0016788">
    <property type="term" value="F:hydrolase activity, acting on ester bonds"/>
    <property type="evidence" value="ECO:0007669"/>
    <property type="project" value="InterPro"/>
</dbReference>
<dbReference type="EMBL" id="ATBP01001038">
    <property type="protein sequence ID" value="ETR68196.1"/>
    <property type="molecule type" value="Genomic_DNA"/>
</dbReference>
<comment type="caution">
    <text evidence="1">The sequence shown here is derived from an EMBL/GenBank/DDBJ whole genome shotgun (WGS) entry which is preliminary data.</text>
</comment>
<accession>A0A1V1P099</accession>
<dbReference type="Pfam" id="PF00657">
    <property type="entry name" value="Lipase_GDSL"/>
    <property type="match status" value="1"/>
</dbReference>
<sequence>MKKWLSFAIVIFFFASLWILPTSSTAVKGDLNNDGSLDLNDALFGLQVLAGMRNDNTITPSFVMINLGDSLTNGTQSGLKNVHEPTQRNGFVQLLANQLQTRVALTWSNPYLVKDQNARKRRKKNDEIPYNLGVDSATIFNLMSEKTGTGNDLLDLLMSPIPQRKKMPVSQLEAALYVASLHPQKNILFTLWTGNNDVLWSVINNYGTEITIDKIKAYLNDKNARHDLDSVKANLSQVVNQLKAVPNSHIFIGTLPYMTRPAFFFGKADIERLAQFPNPNITALNNNESIGFGPFLELAKAGIFNAKSSNDRANAAISQLTDPHILSPNEIAIVDARIDAINKHIQSMSVPGKVTVVNTFEIFKSVYDNTLEINGHKIYKTFGCGGFSFDAFHPSNTTHAYLANAFIEKINESLNLGVPLVDVQAIFKNDPYQDRDGDHFSPGPGIDIIGSETISLFDCDDSTKDIIAPYISGILCPTKKIICIYLGMLEK</sequence>
<dbReference type="SUPFAM" id="SSF52266">
    <property type="entry name" value="SGNH hydrolase"/>
    <property type="match status" value="1"/>
</dbReference>
<proteinExistence type="predicted"/>
<name>A0A1V1P099_9BACT</name>
<dbReference type="InterPro" id="IPR036514">
    <property type="entry name" value="SGNH_hydro_sf"/>
</dbReference>
<dbReference type="InterPro" id="IPR001087">
    <property type="entry name" value="GDSL"/>
</dbReference>
<dbReference type="Gene3D" id="3.40.50.1110">
    <property type="entry name" value="SGNH hydrolase"/>
    <property type="match status" value="1"/>
</dbReference>
<dbReference type="AlphaFoldDB" id="A0A1V1P099"/>
<protein>
    <submittedName>
        <fullName evidence="1">Uncharacterized protein</fullName>
    </submittedName>
</protein>
<evidence type="ECO:0000313" key="1">
    <source>
        <dbReference type="EMBL" id="ETR68196.1"/>
    </source>
</evidence>
<gene>
    <name evidence="1" type="ORF">OMM_10769</name>
</gene>
<dbReference type="Proteomes" id="UP000189670">
    <property type="component" value="Unassembled WGS sequence"/>
</dbReference>
<organism evidence="1 2">
    <name type="scientific">Candidatus Magnetoglobus multicellularis str. Araruama</name>
    <dbReference type="NCBI Taxonomy" id="890399"/>
    <lineage>
        <taxon>Bacteria</taxon>
        <taxon>Pseudomonadati</taxon>
        <taxon>Thermodesulfobacteriota</taxon>
        <taxon>Desulfobacteria</taxon>
        <taxon>Desulfobacterales</taxon>
        <taxon>Desulfobacteraceae</taxon>
        <taxon>Candidatus Magnetoglobus</taxon>
    </lineage>
</organism>